<accession>A0A0A1TTD1</accession>
<evidence type="ECO:0000259" key="2">
    <source>
        <dbReference type="Pfam" id="PF06985"/>
    </source>
</evidence>
<dbReference type="Pfam" id="PF06985">
    <property type="entry name" value="HET"/>
    <property type="match status" value="1"/>
</dbReference>
<dbReference type="SUPFAM" id="SSF48403">
    <property type="entry name" value="Ankyrin repeat"/>
    <property type="match status" value="1"/>
</dbReference>
<evidence type="ECO:0000256" key="1">
    <source>
        <dbReference type="PROSITE-ProRule" id="PRU00023"/>
    </source>
</evidence>
<dbReference type="InterPro" id="IPR036770">
    <property type="entry name" value="Ankyrin_rpt-contain_sf"/>
</dbReference>
<dbReference type="InterPro" id="IPR002110">
    <property type="entry name" value="Ankyrin_rpt"/>
</dbReference>
<name>A0A0A1TTD1_9HYPO</name>
<dbReference type="Proteomes" id="UP000039046">
    <property type="component" value="Unassembled WGS sequence"/>
</dbReference>
<evidence type="ECO:0000313" key="4">
    <source>
        <dbReference type="Proteomes" id="UP000039046"/>
    </source>
</evidence>
<evidence type="ECO:0000313" key="3">
    <source>
        <dbReference type="EMBL" id="CEJ94982.1"/>
    </source>
</evidence>
<dbReference type="OrthoDB" id="674604at2759"/>
<keyword evidence="1" id="KW-0040">ANK repeat</keyword>
<keyword evidence="4" id="KW-1185">Reference proteome</keyword>
<dbReference type="PANTHER" id="PTHR10622:SF10">
    <property type="entry name" value="HET DOMAIN-CONTAINING PROTEIN"/>
    <property type="match status" value="1"/>
</dbReference>
<dbReference type="PROSITE" id="PS50088">
    <property type="entry name" value="ANK_REPEAT"/>
    <property type="match status" value="1"/>
</dbReference>
<dbReference type="PANTHER" id="PTHR10622">
    <property type="entry name" value="HET DOMAIN-CONTAINING PROTEIN"/>
    <property type="match status" value="1"/>
</dbReference>
<protein>
    <recommendedName>
        <fullName evidence="2">Heterokaryon incompatibility domain-containing protein</fullName>
    </recommendedName>
</protein>
<dbReference type="Gene3D" id="1.25.40.20">
    <property type="entry name" value="Ankyrin repeat-containing domain"/>
    <property type="match status" value="1"/>
</dbReference>
<feature type="repeat" description="ANK" evidence="1">
    <location>
        <begin position="649"/>
        <end position="682"/>
    </location>
</feature>
<gene>
    <name evidence="3" type="ORF">VHEMI10486</name>
</gene>
<dbReference type="EMBL" id="CDHN01000008">
    <property type="protein sequence ID" value="CEJ94982.1"/>
    <property type="molecule type" value="Genomic_DNA"/>
</dbReference>
<proteinExistence type="predicted"/>
<dbReference type="AlphaFoldDB" id="A0A0A1TTD1"/>
<reference evidence="3 4" key="1">
    <citation type="journal article" date="2015" name="Genome Announc.">
        <title>Draft Genome Sequence and Gene Annotation of the Entomopathogenic Fungus Verticillium hemipterigenum.</title>
        <authorList>
            <person name="Horn F."/>
            <person name="Habel A."/>
            <person name="Scharf D.H."/>
            <person name="Dworschak J."/>
            <person name="Brakhage A.A."/>
            <person name="Guthke R."/>
            <person name="Hertweck C."/>
            <person name="Linde J."/>
        </authorList>
    </citation>
    <scope>NUCLEOTIDE SEQUENCE [LARGE SCALE GENOMIC DNA]</scope>
</reference>
<sequence>MRLLNTRTLKLMQFDAARIPAYAILSHRWGADEVTLEDIALERHTGRSGFRKLRSFCEVAAKDGFEYCWMDTCCINKTSSAELSEAINSMFQWYRNATVCYAYLQDVHDGEEPRHSASLFRRSEWFKRGWTLQELIAPGVLYFYSSNWTRIGSRSSLIQPIAEITGIHTAFFKTGDLSKYSAAQKMAWAAERKCTRIEDEAYSLLGLFGINMSLLYGEGTNAFHRLQEQILTRTGDYSILAHAEEEPVSQLRLFKPKTLAVSPYSFRGSLRLERVQDLSEHFTHATSTDITITPGGVRLPMWLIPSAFFPGKLRAELSRGREGTGNGTSQLHLALLGYGPDNGDLVAAILLQEMQPGIYEKQRLKMYEDGFCMVARDLMAKAELKTIVLRHSIVRLPEEWTFDKRHHHLFLDFPPPEVLGFSLQKSASPTNLVSDATAVGEAIRVQARMNRHGHPVSFTFLDDRGLGFTLSISRLPQAPFINMQLSTEMCPPTGMDYKQLPSPSVAGQRQSGGEYFLTTILGLDRNTTIELEALRQQSGWSVQLRIPVSRQPVSSYSPTYTTTRTFESTISDTTTLDTSSNHLHTWLGHVATEHYTSKYVKLRHELSDAAYWGNWPVLFDRIEDGRHMYNESWVNAPRMKSIPQITSLTMWTPLHQAVYMDAPMDVVQRLIDLGASRSLRTKQNSFDVAPAQLTPLDLARQIGRLELEEILRPVNEADISPEVLHKLETHFHNLIHLEAGPFVKEAKLYLPNLTYLMELGSDQVWFPIQLDYQSAGYMYQLIGQELRVKSINIQGEDDEISYKIVEDGVSWID</sequence>
<dbReference type="HOGENOM" id="CLU_347225_0_0_1"/>
<feature type="domain" description="Heterokaryon incompatibility" evidence="2">
    <location>
        <begin position="22"/>
        <end position="109"/>
    </location>
</feature>
<organism evidence="3 4">
    <name type="scientific">[Torrubiella] hemipterigena</name>
    <dbReference type="NCBI Taxonomy" id="1531966"/>
    <lineage>
        <taxon>Eukaryota</taxon>
        <taxon>Fungi</taxon>
        <taxon>Dikarya</taxon>
        <taxon>Ascomycota</taxon>
        <taxon>Pezizomycotina</taxon>
        <taxon>Sordariomycetes</taxon>
        <taxon>Hypocreomycetidae</taxon>
        <taxon>Hypocreales</taxon>
        <taxon>Clavicipitaceae</taxon>
        <taxon>Clavicipitaceae incertae sedis</taxon>
        <taxon>'Torrubiella' clade</taxon>
    </lineage>
</organism>
<dbReference type="InterPro" id="IPR010730">
    <property type="entry name" value="HET"/>
</dbReference>